<dbReference type="EMBL" id="AJJU01000007">
    <property type="protein sequence ID" value="EID75138.1"/>
    <property type="molecule type" value="Genomic_DNA"/>
</dbReference>
<evidence type="ECO:0008006" key="4">
    <source>
        <dbReference type="Google" id="ProtNLM"/>
    </source>
</evidence>
<proteinExistence type="predicted"/>
<evidence type="ECO:0000256" key="1">
    <source>
        <dbReference type="SAM" id="Phobius"/>
    </source>
</evidence>
<feature type="transmembrane region" description="Helical" evidence="1">
    <location>
        <begin position="17"/>
        <end position="39"/>
    </location>
</feature>
<evidence type="ECO:0000313" key="2">
    <source>
        <dbReference type="EMBL" id="EID75138.1"/>
    </source>
</evidence>
<evidence type="ECO:0000313" key="3">
    <source>
        <dbReference type="Proteomes" id="UP000005938"/>
    </source>
</evidence>
<keyword evidence="1" id="KW-0472">Membrane</keyword>
<keyword evidence="3" id="KW-1185">Reference proteome</keyword>
<keyword evidence="1" id="KW-0812">Transmembrane</keyword>
<sequence length="73" mass="8231">MGCGFQRAFSLLLKGDFIAAFQMYPAIYTLLLLGLFLIAGLFVKFKYSEKIKIGLVILNLLIIVVSYIIKINQ</sequence>
<gene>
    <name evidence="2" type="ORF">W5A_07377</name>
</gene>
<dbReference type="Pfam" id="PF10825">
    <property type="entry name" value="DUF2752"/>
    <property type="match status" value="1"/>
</dbReference>
<dbReference type="InterPro" id="IPR021215">
    <property type="entry name" value="DUF2752"/>
</dbReference>
<dbReference type="Proteomes" id="UP000005938">
    <property type="component" value="Unassembled WGS sequence"/>
</dbReference>
<feature type="transmembrane region" description="Helical" evidence="1">
    <location>
        <begin position="51"/>
        <end position="69"/>
    </location>
</feature>
<dbReference type="STRING" id="946077.W5A_07377"/>
<organism evidence="2 3">
    <name type="scientific">Imtechella halotolerans K1</name>
    <dbReference type="NCBI Taxonomy" id="946077"/>
    <lineage>
        <taxon>Bacteria</taxon>
        <taxon>Pseudomonadati</taxon>
        <taxon>Bacteroidota</taxon>
        <taxon>Flavobacteriia</taxon>
        <taxon>Flavobacteriales</taxon>
        <taxon>Flavobacteriaceae</taxon>
        <taxon>Imtechella</taxon>
    </lineage>
</organism>
<name>I0WFH2_9FLAO</name>
<comment type="caution">
    <text evidence="2">The sequence shown here is derived from an EMBL/GenBank/DDBJ whole genome shotgun (WGS) entry which is preliminary data.</text>
</comment>
<protein>
    <recommendedName>
        <fullName evidence="4">DUF2752 domain-containing protein</fullName>
    </recommendedName>
</protein>
<reference evidence="2 3" key="1">
    <citation type="journal article" date="2012" name="J. Bacteriol.">
        <title>Genome Sequence of the Halotolerant Bacterium Imtechella halotolerans K1T.</title>
        <authorList>
            <person name="Kumar S."/>
            <person name="Vikram S."/>
            <person name="Subramanian S."/>
            <person name="Raghava G.P."/>
            <person name="Pinnaka A.K."/>
        </authorList>
    </citation>
    <scope>NUCLEOTIDE SEQUENCE [LARGE SCALE GENOMIC DNA]</scope>
    <source>
        <strain evidence="2 3">K1</strain>
    </source>
</reference>
<accession>I0WFH2</accession>
<keyword evidence="1" id="KW-1133">Transmembrane helix</keyword>
<dbReference type="AlphaFoldDB" id="I0WFH2"/>